<reference evidence="1" key="1">
    <citation type="submission" date="2018-05" db="EMBL/GenBank/DDBJ databases">
        <authorList>
            <person name="Lanie J.A."/>
            <person name="Ng W.-L."/>
            <person name="Kazmierczak K.M."/>
            <person name="Andrzejewski T.M."/>
            <person name="Davidsen T.M."/>
            <person name="Wayne K.J."/>
            <person name="Tettelin H."/>
            <person name="Glass J.I."/>
            <person name="Rusch D."/>
            <person name="Podicherti R."/>
            <person name="Tsui H.-C.T."/>
            <person name="Winkler M.E."/>
        </authorList>
    </citation>
    <scope>NUCLEOTIDE SEQUENCE</scope>
</reference>
<evidence type="ECO:0000313" key="1">
    <source>
        <dbReference type="EMBL" id="SVC30569.1"/>
    </source>
</evidence>
<protein>
    <submittedName>
        <fullName evidence="1">Uncharacterized protein</fullName>
    </submittedName>
</protein>
<sequence>TILEDLPDKFDTQKWLSMFSTNYPSMSERTGKQWLKECSGSPMLNRISHGLYEKSLRLIDEDNIDG</sequence>
<dbReference type="AlphaFoldDB" id="A0A382L1V2"/>
<proteinExistence type="predicted"/>
<organism evidence="1">
    <name type="scientific">marine metagenome</name>
    <dbReference type="NCBI Taxonomy" id="408172"/>
    <lineage>
        <taxon>unclassified sequences</taxon>
        <taxon>metagenomes</taxon>
        <taxon>ecological metagenomes</taxon>
    </lineage>
</organism>
<feature type="non-terminal residue" evidence="1">
    <location>
        <position position="1"/>
    </location>
</feature>
<gene>
    <name evidence="1" type="ORF">METZ01_LOCUS283423</name>
</gene>
<name>A0A382L1V2_9ZZZZ</name>
<dbReference type="EMBL" id="UINC01084178">
    <property type="protein sequence ID" value="SVC30569.1"/>
    <property type="molecule type" value="Genomic_DNA"/>
</dbReference>
<accession>A0A382L1V2</accession>